<evidence type="ECO:0000313" key="1">
    <source>
        <dbReference type="EMBL" id="KAK0629248.1"/>
    </source>
</evidence>
<dbReference type="Proteomes" id="UP001174934">
    <property type="component" value="Unassembled WGS sequence"/>
</dbReference>
<accession>A0AA39X8F9</accession>
<protein>
    <submittedName>
        <fullName evidence="1">Uncharacterized protein</fullName>
    </submittedName>
</protein>
<proteinExistence type="predicted"/>
<evidence type="ECO:0000313" key="2">
    <source>
        <dbReference type="Proteomes" id="UP001174934"/>
    </source>
</evidence>
<gene>
    <name evidence="1" type="ORF">B0T17DRAFT_181882</name>
</gene>
<name>A0AA39X8F9_9PEZI</name>
<comment type="caution">
    <text evidence="1">The sequence shown here is derived from an EMBL/GenBank/DDBJ whole genome shotgun (WGS) entry which is preliminary data.</text>
</comment>
<reference evidence="1" key="1">
    <citation type="submission" date="2023-06" db="EMBL/GenBank/DDBJ databases">
        <title>Genome-scale phylogeny and comparative genomics of the fungal order Sordariales.</title>
        <authorList>
            <consortium name="Lawrence Berkeley National Laboratory"/>
            <person name="Hensen N."/>
            <person name="Bonometti L."/>
            <person name="Westerberg I."/>
            <person name="Brannstrom I.O."/>
            <person name="Guillou S."/>
            <person name="Cros-Aarteil S."/>
            <person name="Calhoun S."/>
            <person name="Haridas S."/>
            <person name="Kuo A."/>
            <person name="Mondo S."/>
            <person name="Pangilinan J."/>
            <person name="Riley R."/>
            <person name="LaButti K."/>
            <person name="Andreopoulos B."/>
            <person name="Lipzen A."/>
            <person name="Chen C."/>
            <person name="Yanf M."/>
            <person name="Daum C."/>
            <person name="Ng V."/>
            <person name="Clum A."/>
            <person name="Steindorff A."/>
            <person name="Ohm R."/>
            <person name="Martin F."/>
            <person name="Silar P."/>
            <person name="Natvig D."/>
            <person name="Lalanne C."/>
            <person name="Gautier V."/>
            <person name="Ament-velasquez S.L."/>
            <person name="Kruys A."/>
            <person name="Hutchinson M.I."/>
            <person name="Powell A.J."/>
            <person name="Barry K."/>
            <person name="Miller A.N."/>
            <person name="Grigoriev I.V."/>
            <person name="Debuchy R."/>
            <person name="Gladieux P."/>
            <person name="Thoren M.H."/>
            <person name="Johannesson H."/>
        </authorList>
    </citation>
    <scope>NUCLEOTIDE SEQUENCE</scope>
    <source>
        <strain evidence="1">SMH3391-2</strain>
    </source>
</reference>
<organism evidence="1 2">
    <name type="scientific">Bombardia bombarda</name>
    <dbReference type="NCBI Taxonomy" id="252184"/>
    <lineage>
        <taxon>Eukaryota</taxon>
        <taxon>Fungi</taxon>
        <taxon>Dikarya</taxon>
        <taxon>Ascomycota</taxon>
        <taxon>Pezizomycotina</taxon>
        <taxon>Sordariomycetes</taxon>
        <taxon>Sordariomycetidae</taxon>
        <taxon>Sordariales</taxon>
        <taxon>Lasiosphaeriaceae</taxon>
        <taxon>Bombardia</taxon>
    </lineage>
</organism>
<dbReference type="EMBL" id="JAULSR010000002">
    <property type="protein sequence ID" value="KAK0629248.1"/>
    <property type="molecule type" value="Genomic_DNA"/>
</dbReference>
<sequence>MANTAAPPQLAWLTDNKDAIVGPWEVVEFVKLLSNVPPVMDGSAYRETEEVVSKNIGRRKYIETIRGLEEERGLDGKLSGALADEEMQNLARAFWLYLGGRVGFYDRVLKQLESRLDGDHV</sequence>
<dbReference type="AlphaFoldDB" id="A0AA39X8F9"/>
<keyword evidence="2" id="KW-1185">Reference proteome</keyword>